<evidence type="ECO:0000313" key="1">
    <source>
        <dbReference type="EMBL" id="SVD22715.1"/>
    </source>
</evidence>
<reference evidence="1" key="1">
    <citation type="submission" date="2018-05" db="EMBL/GenBank/DDBJ databases">
        <authorList>
            <person name="Lanie J.A."/>
            <person name="Ng W.-L."/>
            <person name="Kazmierczak K.M."/>
            <person name="Andrzejewski T.M."/>
            <person name="Davidsen T.M."/>
            <person name="Wayne K.J."/>
            <person name="Tettelin H."/>
            <person name="Glass J.I."/>
            <person name="Rusch D."/>
            <person name="Podicherti R."/>
            <person name="Tsui H.-C.T."/>
            <person name="Winkler M.E."/>
        </authorList>
    </citation>
    <scope>NUCLEOTIDE SEQUENCE</scope>
</reference>
<feature type="non-terminal residue" evidence="1">
    <location>
        <position position="106"/>
    </location>
</feature>
<dbReference type="PANTHER" id="PTHR20953:SF3">
    <property type="entry name" value="P-LOOP CONTAINING NUCLEOSIDE TRIPHOSPHATE HYDROLASES SUPERFAMILY PROTEIN"/>
    <property type="match status" value="1"/>
</dbReference>
<gene>
    <name evidence="1" type="ORF">METZ01_LOCUS375569</name>
</gene>
<accession>A0A382TLP3</accession>
<dbReference type="AlphaFoldDB" id="A0A382TLP3"/>
<organism evidence="1">
    <name type="scientific">marine metagenome</name>
    <dbReference type="NCBI Taxonomy" id="408172"/>
    <lineage>
        <taxon>unclassified sequences</taxon>
        <taxon>metagenomes</taxon>
        <taxon>ecological metagenomes</taxon>
    </lineage>
</organism>
<proteinExistence type="predicted"/>
<protein>
    <submittedName>
        <fullName evidence="1">Uncharacterized protein</fullName>
    </submittedName>
</protein>
<name>A0A382TLP3_9ZZZZ</name>
<dbReference type="PANTHER" id="PTHR20953">
    <property type="entry name" value="KINASE-RELATED"/>
    <property type="match status" value="1"/>
</dbReference>
<sequence length="106" mass="11988">MVKASDNDIYSLFSKLPDRLISLLTTNKYSGDLLEIILDLGREPEARFSKETVVFTSLGHTTEADIEYVVSNIGEFGEDNRAGIERTLHRISAFRNRKNRIIGLTI</sequence>
<dbReference type="EMBL" id="UINC01137400">
    <property type="protein sequence ID" value="SVD22715.1"/>
    <property type="molecule type" value="Genomic_DNA"/>
</dbReference>